<dbReference type="EMBL" id="CAJNJA010000001">
    <property type="protein sequence ID" value="CAE7149098.1"/>
    <property type="molecule type" value="Genomic_DNA"/>
</dbReference>
<dbReference type="GO" id="GO:0016020">
    <property type="term" value="C:membrane"/>
    <property type="evidence" value="ECO:0007669"/>
    <property type="project" value="UniProtKB-SubCell"/>
</dbReference>
<name>A0A812ISR2_9DINO</name>
<dbReference type="CDD" id="cd06174">
    <property type="entry name" value="MFS"/>
    <property type="match status" value="1"/>
</dbReference>
<keyword evidence="11" id="KW-0503">Monooxygenase</keyword>
<dbReference type="GO" id="GO:0005506">
    <property type="term" value="F:iron ion binding"/>
    <property type="evidence" value="ECO:0007669"/>
    <property type="project" value="InterPro"/>
</dbReference>
<dbReference type="CDD" id="cd07042">
    <property type="entry name" value="STAS_SulP_like_sulfate_transporter"/>
    <property type="match status" value="1"/>
</dbReference>
<dbReference type="GO" id="GO:0016705">
    <property type="term" value="F:oxidoreductase activity, acting on paired donors, with incorporation or reduction of molecular oxygen"/>
    <property type="evidence" value="ECO:0007669"/>
    <property type="project" value="InterPro"/>
</dbReference>
<organism evidence="16 17">
    <name type="scientific">Symbiodinium necroappetens</name>
    <dbReference type="NCBI Taxonomy" id="1628268"/>
    <lineage>
        <taxon>Eukaryota</taxon>
        <taxon>Sar</taxon>
        <taxon>Alveolata</taxon>
        <taxon>Dinophyceae</taxon>
        <taxon>Suessiales</taxon>
        <taxon>Symbiodiniaceae</taxon>
        <taxon>Symbiodinium</taxon>
    </lineage>
</organism>
<keyword evidence="9" id="KW-0408">Iron</keyword>
<evidence type="ECO:0000256" key="11">
    <source>
        <dbReference type="ARBA" id="ARBA00023033"/>
    </source>
</evidence>
<dbReference type="SUPFAM" id="SSF48264">
    <property type="entry name" value="Cytochrome P450"/>
    <property type="match status" value="1"/>
</dbReference>
<dbReference type="Gene3D" id="2.102.10.10">
    <property type="entry name" value="Rieske [2Fe-2S] iron-sulphur domain"/>
    <property type="match status" value="1"/>
</dbReference>
<evidence type="ECO:0000256" key="10">
    <source>
        <dbReference type="ARBA" id="ARBA00023014"/>
    </source>
</evidence>
<dbReference type="PROSITE" id="PS50801">
    <property type="entry name" value="STAS"/>
    <property type="match status" value="1"/>
</dbReference>
<sequence>MRWFYFNVAGFFIKNTYLKYFALAQSVNYRTEILSGLTVALALVPEAVAFALIAGLSPLTGLYAAFVMGLVASVLGGRPGMISGATGAIAVVIASLAFSHGVEYVFATVILAGILQVLAGVFRLGKVMRLVPHPVIFGFVNGLAIIIFMSQIDQFRSGDSSWLAGTELATFGGLVVFSMLVIWLLPKLTKAVPASLVAILAVFGIVTVLGIDTKTVGDITSIAGEFPPFHIPMVELNFETLKLIFPYALIVASVGLIESLLTLNIIDEITETRGRSNKECVAQGTANVLSGFFSGMGGCAMLGQSLINISSGARARLSGIVAAIMLLVFIMYGAPVIELLPMAALTGVMMMVAIGTFEWASLKVFQRMPTSDILVMILVTLVTAVLHNLAVAVVVGVIISALVFAWDSAVRIRARKYVDEKGWKHYEIYGPLFFGSTTHFAEKFTVLEDPDHVVIDFAESRVADMSAIEALNKITERYAKVGKKVHLRHLSADCRALLVNAEALIEVNYYEEQPDAPYTVARYEDVMTILRDNETFSSDVSLRSEEEKKIRPSMLFSDPPVHNRLRKLVSYAFKPRFVESQRPLIEARSEELVIDMTRQRELDLVEALAAPLPVTVIAHMLGVVDGDLKQFKYWSDKIFSNIGEILFAQPDAEVQKAQLEMDTYFLERIAELRKQPEDNLLGRLVETETEDGKLTDNEVLSFCGLLLIAGNETTTGLITGSVRVFNEMPETFEQLKANPDLIPTFVEETLRFYSPFSATIRRTTKQTTLSGISIPKGALVLPLIASANRDESVFENADQFVIDRQPNPHIALGFGIHNCLGAHLARLEGEEAAPGQLGGPSKLARNFAVAGLAALLLLSGHAHADCSKTPGISRFYQSGWGIDFKSQRFAKDTVINGGNAANLKLKWAYGFGTQSPRVFPLVTEDTIFIGDANVGLVALERESGCTRWVNPDISDPSTAISHGVVDGRTVLVIAGRQSGIFAVDAASGATIWERQVTDDNPVPVYSGSPLVFEDQVFVPLSSMEIGLSANPFYGCCTTSGAVAALDLRTGKTNWYRRTIPDAPQVTGRHYFFVEEHGPSGAPVWGAPTLDVERRLLYFGTGQNYSHPTTATSDAIFAVDIDSGAPRWIAQFTENDAFNMACTAGGVNCPDPMGPDVDFGAPPILVTLPNGQDAVLAGQKSGDIWAINPDDGTTIWHTRIGRGGALGGIHWGMAVDQRNASLFVPISDLPALPGTGEAEPGMFALDIATGQKRWSAPRVQRCEGRQCWSGLSSGITVADGVIVSGGLDGLLEIYDSINGALIWSFDTQVEFEAVNGLPTKGGAIDAHGPVLADNLLIAISGYGSFGQKPGNALLVFEVPAESFLVMLVSGAMETADAYAGNQIWLRGIGLGVAGYLLINGWLLHRRGQTVGKMVMGIMIVDAQSGEKAAWWRLIAIRALFFPLLYLPLLYSIVGLWALLPLLDQAFALRRDRRCLHDLAAALLSVALTNFYTHPQLYVVTGLMIMTGLSLYAWYVDRRWRLEKLGWVLYLGVLSAWEEWVFRLAVPYFMESRGVELFVAVLGANIIFAVAHYFTLRWKWQWCVAVFIFGMLLSRQMDNHFDLLLVVGIHWVFTFLNTPRLPGRHAVQVEILKELMQQLDDGKNIDAGVQYKMPTTSYVCPELANQEWQSFFQNHPQLIGLSNDLPEPGSFMTLDDFGTPILATRDKAGEFHAFLNACRHRSVKVADEERGRKSVFMCPFHNWSYANTGDLISIPDEDHFGAIDKSCHGLIELPAVERDGLLWVHPQPDGHLDIDDLLGDLAAELGSFNLAENTFAGNKTIDMNLNWKFANDTFGETYHFGKLHKNTLGKLYYGNNLHLKVFGRHHRFVTANRGIDAIRALPEQDWKITSGTFVLYHLFPNIQLIVNAQNVTLIRIYPDRNNPGRSITRISFYFAPEIAQLIAQADEEAVATGDVYNYEERTGGDGAASLEASLEVFRSTVEQEDYVMGEMQQRAAENGQLKEIIFGRNEPALHHFHSSYRDALGQPPLDVIESS</sequence>
<feature type="transmembrane region" description="Helical" evidence="13">
    <location>
        <begin position="134"/>
        <end position="152"/>
    </location>
</feature>
<feature type="domain" description="STAS" evidence="14">
    <location>
        <begin position="426"/>
        <end position="487"/>
    </location>
</feature>
<dbReference type="InterPro" id="IPR010432">
    <property type="entry name" value="RDD"/>
</dbReference>
<dbReference type="InterPro" id="IPR018391">
    <property type="entry name" value="PQQ_b-propeller_rpt"/>
</dbReference>
<comment type="subcellular location">
    <subcellularLocation>
        <location evidence="1">Membrane</location>
        <topology evidence="1">Multi-pass membrane protein</topology>
    </subcellularLocation>
</comment>
<dbReference type="InterPro" id="IPR052706">
    <property type="entry name" value="Membrane-Transporter-like"/>
</dbReference>
<evidence type="ECO:0000256" key="2">
    <source>
        <dbReference type="ARBA" id="ARBA00010617"/>
    </source>
</evidence>
<evidence type="ECO:0000256" key="7">
    <source>
        <dbReference type="ARBA" id="ARBA00022989"/>
    </source>
</evidence>
<evidence type="ECO:0000256" key="3">
    <source>
        <dbReference type="ARBA" id="ARBA00022617"/>
    </source>
</evidence>
<dbReference type="Pfam" id="PF02517">
    <property type="entry name" value="Rce1-like"/>
    <property type="match status" value="1"/>
</dbReference>
<dbReference type="InterPro" id="IPR036396">
    <property type="entry name" value="Cyt_P450_sf"/>
</dbReference>
<proteinExistence type="inferred from homology"/>
<dbReference type="InterPro" id="IPR002397">
    <property type="entry name" value="Cyt_P450_B"/>
</dbReference>
<dbReference type="GO" id="GO:0080120">
    <property type="term" value="P:CAAX-box protein maturation"/>
    <property type="evidence" value="ECO:0007669"/>
    <property type="project" value="UniProtKB-ARBA"/>
</dbReference>
<dbReference type="InterPro" id="IPR036922">
    <property type="entry name" value="Rieske_2Fe-2S_sf"/>
</dbReference>
<dbReference type="InterPro" id="IPR002645">
    <property type="entry name" value="STAS_dom"/>
</dbReference>
<feature type="transmembrane region" description="Helical" evidence="13">
    <location>
        <begin position="244"/>
        <end position="266"/>
    </location>
</feature>
<evidence type="ECO:0000256" key="13">
    <source>
        <dbReference type="SAM" id="Phobius"/>
    </source>
</evidence>
<keyword evidence="10" id="KW-0411">Iron-sulfur</keyword>
<dbReference type="InterPro" id="IPR002372">
    <property type="entry name" value="PQQ_rpt_dom"/>
</dbReference>
<dbReference type="SUPFAM" id="SSF55961">
    <property type="entry name" value="Bet v1-like"/>
    <property type="match status" value="1"/>
</dbReference>
<feature type="transmembrane region" description="Helical" evidence="13">
    <location>
        <begin position="47"/>
        <end position="72"/>
    </location>
</feature>
<dbReference type="CDD" id="cd03469">
    <property type="entry name" value="Rieske_RO_Alpha_N"/>
    <property type="match status" value="1"/>
</dbReference>
<keyword evidence="4 13" id="KW-0812">Transmembrane</keyword>
<dbReference type="GO" id="GO:0004497">
    <property type="term" value="F:monooxygenase activity"/>
    <property type="evidence" value="ECO:0007669"/>
    <property type="project" value="UniProtKB-KW"/>
</dbReference>
<dbReference type="Pfam" id="PF01011">
    <property type="entry name" value="PQQ"/>
    <property type="match status" value="1"/>
</dbReference>
<feature type="transmembrane region" description="Helical" evidence="13">
    <location>
        <begin position="104"/>
        <end position="122"/>
    </location>
</feature>
<dbReference type="Pfam" id="PF00067">
    <property type="entry name" value="p450"/>
    <property type="match status" value="1"/>
</dbReference>
<keyword evidence="7 13" id="KW-1133">Transmembrane helix</keyword>
<dbReference type="PRINTS" id="PR00359">
    <property type="entry name" value="BP450"/>
</dbReference>
<keyword evidence="8" id="KW-0560">Oxidoreductase</keyword>
<dbReference type="InterPro" id="IPR003675">
    <property type="entry name" value="Rce1/LyrA-like_dom"/>
</dbReference>
<dbReference type="OrthoDB" id="288203at2759"/>
<feature type="transmembrane region" description="Helical" evidence="13">
    <location>
        <begin position="1382"/>
        <end position="1402"/>
    </location>
</feature>
<comment type="similarity">
    <text evidence="2">Belongs to the cytochrome P450 family.</text>
</comment>
<feature type="transmembrane region" description="Helical" evidence="13">
    <location>
        <begin position="164"/>
        <end position="185"/>
    </location>
</feature>
<evidence type="ECO:0000256" key="8">
    <source>
        <dbReference type="ARBA" id="ARBA00023002"/>
    </source>
</evidence>
<protein>
    <submittedName>
        <fullName evidence="16">YbaR protein</fullName>
    </submittedName>
</protein>
<dbReference type="SMART" id="SM00564">
    <property type="entry name" value="PQQ"/>
    <property type="match status" value="7"/>
</dbReference>
<dbReference type="Gene3D" id="2.140.10.10">
    <property type="entry name" value="Quinoprotein alcohol dehydrogenase-like superfamily"/>
    <property type="match status" value="2"/>
</dbReference>
<dbReference type="Gene3D" id="3.30.750.24">
    <property type="entry name" value="STAS domain"/>
    <property type="match status" value="1"/>
</dbReference>
<feature type="transmembrane region" description="Helical" evidence="13">
    <location>
        <begin position="1496"/>
        <end position="1513"/>
    </location>
</feature>
<evidence type="ECO:0000256" key="9">
    <source>
        <dbReference type="ARBA" id="ARBA00023004"/>
    </source>
</evidence>
<gene>
    <name evidence="16" type="primary">ybaR</name>
    <name evidence="16" type="ORF">SNEC2469_LOCUS78</name>
</gene>
<comment type="caution">
    <text evidence="16">The sequence shown here is derived from an EMBL/GenBank/DDBJ whole genome shotgun (WGS) entry which is preliminary data.</text>
</comment>
<feature type="transmembrane region" description="Helical" evidence="13">
    <location>
        <begin position="1525"/>
        <end position="1543"/>
    </location>
</feature>
<dbReference type="PROSITE" id="PS51296">
    <property type="entry name" value="RIESKE"/>
    <property type="match status" value="1"/>
</dbReference>
<keyword evidence="5" id="KW-0001">2Fe-2S</keyword>
<evidence type="ECO:0000313" key="17">
    <source>
        <dbReference type="Proteomes" id="UP000601435"/>
    </source>
</evidence>
<keyword evidence="12 13" id="KW-0472">Membrane</keyword>
<dbReference type="Pfam" id="PF06271">
    <property type="entry name" value="RDD"/>
    <property type="match status" value="1"/>
</dbReference>
<dbReference type="Pfam" id="PF01740">
    <property type="entry name" value="STAS"/>
    <property type="match status" value="1"/>
</dbReference>
<evidence type="ECO:0000256" key="4">
    <source>
        <dbReference type="ARBA" id="ARBA00022692"/>
    </source>
</evidence>
<evidence type="ECO:0000256" key="1">
    <source>
        <dbReference type="ARBA" id="ARBA00004141"/>
    </source>
</evidence>
<keyword evidence="6" id="KW-0479">Metal-binding</keyword>
<reference evidence="16" key="1">
    <citation type="submission" date="2021-02" db="EMBL/GenBank/DDBJ databases">
        <authorList>
            <person name="Dougan E. K."/>
            <person name="Rhodes N."/>
            <person name="Thang M."/>
            <person name="Chan C."/>
        </authorList>
    </citation>
    <scope>NUCLEOTIDE SEQUENCE</scope>
</reference>
<dbReference type="Pfam" id="PF00916">
    <property type="entry name" value="Sulfate_transp"/>
    <property type="match status" value="1"/>
</dbReference>
<feature type="transmembrane region" description="Helical" evidence="13">
    <location>
        <begin position="192"/>
        <end position="211"/>
    </location>
</feature>
<dbReference type="Proteomes" id="UP000601435">
    <property type="component" value="Unassembled WGS sequence"/>
</dbReference>
<evidence type="ECO:0000256" key="5">
    <source>
        <dbReference type="ARBA" id="ARBA00022714"/>
    </source>
</evidence>
<keyword evidence="17" id="KW-1185">Reference proteome</keyword>
<feature type="transmembrane region" description="Helical" evidence="13">
    <location>
        <begin position="315"/>
        <end position="334"/>
    </location>
</feature>
<dbReference type="Pfam" id="PF00355">
    <property type="entry name" value="Rieske"/>
    <property type="match status" value="1"/>
</dbReference>
<dbReference type="InterPro" id="IPR015879">
    <property type="entry name" value="Ring_hydroxy_dOase_asu_C_dom"/>
</dbReference>
<dbReference type="GO" id="GO:0020037">
    <property type="term" value="F:heme binding"/>
    <property type="evidence" value="ECO:0007669"/>
    <property type="project" value="InterPro"/>
</dbReference>
<feature type="transmembrane region" description="Helical" evidence="13">
    <location>
        <begin position="373"/>
        <end position="406"/>
    </location>
</feature>
<dbReference type="InterPro" id="IPR036513">
    <property type="entry name" value="STAS_dom_sf"/>
</dbReference>
<feature type="transmembrane region" description="Helical" evidence="13">
    <location>
        <begin position="340"/>
        <end position="361"/>
    </location>
</feature>
<dbReference type="FunFam" id="1.10.630.10:FF:000018">
    <property type="entry name" value="Cytochrome P450 monooxygenase"/>
    <property type="match status" value="1"/>
</dbReference>
<dbReference type="InterPro" id="IPR011047">
    <property type="entry name" value="Quinoprotein_ADH-like_sf"/>
</dbReference>
<dbReference type="GO" id="GO:0051537">
    <property type="term" value="F:2 iron, 2 sulfur cluster binding"/>
    <property type="evidence" value="ECO:0007669"/>
    <property type="project" value="UniProtKB-KW"/>
</dbReference>
<evidence type="ECO:0000259" key="15">
    <source>
        <dbReference type="PROSITE" id="PS51296"/>
    </source>
</evidence>
<dbReference type="GO" id="GO:0004175">
    <property type="term" value="F:endopeptidase activity"/>
    <property type="evidence" value="ECO:0007669"/>
    <property type="project" value="UniProtKB-ARBA"/>
</dbReference>
<evidence type="ECO:0000313" key="16">
    <source>
        <dbReference type="EMBL" id="CAE7149098.1"/>
    </source>
</evidence>
<feature type="transmembrane region" description="Helical" evidence="13">
    <location>
        <begin position="1595"/>
        <end position="1614"/>
    </location>
</feature>
<dbReference type="SUPFAM" id="SSF50998">
    <property type="entry name" value="Quinoprotein alcohol dehydrogenase-like"/>
    <property type="match status" value="1"/>
</dbReference>
<evidence type="ECO:0000256" key="6">
    <source>
        <dbReference type="ARBA" id="ARBA00022723"/>
    </source>
</evidence>
<dbReference type="InterPro" id="IPR001128">
    <property type="entry name" value="Cyt_P450"/>
</dbReference>
<dbReference type="Gene3D" id="3.90.380.10">
    <property type="entry name" value="Naphthalene 1,2-dioxygenase Alpha Subunit, Chain A, domain 1"/>
    <property type="match status" value="1"/>
</dbReference>
<evidence type="ECO:0000259" key="14">
    <source>
        <dbReference type="PROSITE" id="PS50801"/>
    </source>
</evidence>
<keyword evidence="3" id="KW-0349">Heme</keyword>
<dbReference type="InterPro" id="IPR017941">
    <property type="entry name" value="Rieske_2Fe-2S"/>
</dbReference>
<dbReference type="PANTHER" id="PTHR43310:SF1">
    <property type="entry name" value="SULFATE TRANSPORTER YBAR-RELATED"/>
    <property type="match status" value="1"/>
</dbReference>
<evidence type="ECO:0000256" key="12">
    <source>
        <dbReference type="ARBA" id="ARBA00023136"/>
    </source>
</evidence>
<dbReference type="SUPFAM" id="SSF50022">
    <property type="entry name" value="ISP domain"/>
    <property type="match status" value="1"/>
</dbReference>
<feature type="domain" description="Rieske" evidence="15">
    <location>
        <begin position="1674"/>
        <end position="1782"/>
    </location>
</feature>
<accession>A0A812ISR2</accession>
<dbReference type="Pfam" id="PF00848">
    <property type="entry name" value="Ring_hydroxyl_A"/>
    <property type="match status" value="1"/>
</dbReference>
<dbReference type="PANTHER" id="PTHR43310">
    <property type="entry name" value="SULFATE TRANSPORTER YBAR-RELATED"/>
    <property type="match status" value="1"/>
</dbReference>
<feature type="transmembrane region" description="Helical" evidence="13">
    <location>
        <begin position="1555"/>
        <end position="1574"/>
    </location>
</feature>
<dbReference type="InterPro" id="IPR011547">
    <property type="entry name" value="SLC26A/SulP_dom"/>
</dbReference>
<feature type="transmembrane region" description="Helical" evidence="13">
    <location>
        <begin position="79"/>
        <end position="98"/>
    </location>
</feature>
<dbReference type="Gene3D" id="1.10.630.10">
    <property type="entry name" value="Cytochrome P450"/>
    <property type="match status" value="1"/>
</dbReference>
<dbReference type="SUPFAM" id="SSF52091">
    <property type="entry name" value="SpoIIaa-like"/>
    <property type="match status" value="1"/>
</dbReference>
<feature type="transmembrane region" description="Helical" evidence="13">
    <location>
        <begin position="1438"/>
        <end position="1461"/>
    </location>
</feature>